<comment type="caution">
    <text evidence="1">The sequence shown here is derived from an EMBL/GenBank/DDBJ whole genome shotgun (WGS) entry which is preliminary data.</text>
</comment>
<sequence>MLNRLGRKHLPDTLIAATWWAAGISEVFTEGF</sequence>
<name>A0ABP9UKX2_9BACT</name>
<evidence type="ECO:0000313" key="1">
    <source>
        <dbReference type="EMBL" id="GAA5481312.1"/>
    </source>
</evidence>
<accession>A0ABP9UKX2</accession>
<proteinExistence type="predicted"/>
<dbReference type="Proteomes" id="UP001476282">
    <property type="component" value="Unassembled WGS sequence"/>
</dbReference>
<evidence type="ECO:0000313" key="2">
    <source>
        <dbReference type="Proteomes" id="UP001476282"/>
    </source>
</evidence>
<dbReference type="EMBL" id="BAABRI010000002">
    <property type="protein sequence ID" value="GAA5481312.1"/>
    <property type="molecule type" value="Genomic_DNA"/>
</dbReference>
<organism evidence="1 2">
    <name type="scientific">Haloferula sargassicola</name>
    <dbReference type="NCBI Taxonomy" id="490096"/>
    <lineage>
        <taxon>Bacteria</taxon>
        <taxon>Pseudomonadati</taxon>
        <taxon>Verrucomicrobiota</taxon>
        <taxon>Verrucomicrobiia</taxon>
        <taxon>Verrucomicrobiales</taxon>
        <taxon>Verrucomicrobiaceae</taxon>
        <taxon>Haloferula</taxon>
    </lineage>
</organism>
<protein>
    <submittedName>
        <fullName evidence="1">Uncharacterized protein</fullName>
    </submittedName>
</protein>
<gene>
    <name evidence="1" type="ORF">Hsar01_00519</name>
</gene>
<keyword evidence="2" id="KW-1185">Reference proteome</keyword>
<reference evidence="1 2" key="1">
    <citation type="submission" date="2024-02" db="EMBL/GenBank/DDBJ databases">
        <title>Haloferula sargassicola NBRC 104335.</title>
        <authorList>
            <person name="Ichikawa N."/>
            <person name="Katano-Makiyama Y."/>
            <person name="Hidaka K."/>
        </authorList>
    </citation>
    <scope>NUCLEOTIDE SEQUENCE [LARGE SCALE GENOMIC DNA]</scope>
    <source>
        <strain evidence="1 2">NBRC 104335</strain>
    </source>
</reference>